<dbReference type="STRING" id="6313.A0A0K0D2X4"/>
<dbReference type="WBParaSite" id="ACAC_0000441901-mRNA-1">
    <property type="protein sequence ID" value="ACAC_0000441901-mRNA-1"/>
    <property type="gene ID" value="ACAC_0000441901"/>
</dbReference>
<dbReference type="Proteomes" id="UP000035642">
    <property type="component" value="Unassembled WGS sequence"/>
</dbReference>
<name>A0A0K0D2X4_ANGCA</name>
<protein>
    <submittedName>
        <fullName evidence="2">LAM_G_DOMAIN domain-containing protein</fullName>
    </submittedName>
</protein>
<evidence type="ECO:0000313" key="1">
    <source>
        <dbReference type="Proteomes" id="UP000035642"/>
    </source>
</evidence>
<dbReference type="AlphaFoldDB" id="A0A0K0D2X4"/>
<proteinExistence type="predicted"/>
<sequence length="116" mass="12925">MSPFSKQTTTIYDRFAGEKGMEVMLGHAPPGKTSYRTMHVGQKLRTALRGPPGRLVFKVGGGDGERFRHTRRFDGHRDGVWHVTVNSLRNICASASAGRVFLVKSISARELIVIWN</sequence>
<organism evidence="1 2">
    <name type="scientific">Angiostrongylus cantonensis</name>
    <name type="common">Rat lungworm</name>
    <dbReference type="NCBI Taxonomy" id="6313"/>
    <lineage>
        <taxon>Eukaryota</taxon>
        <taxon>Metazoa</taxon>
        <taxon>Ecdysozoa</taxon>
        <taxon>Nematoda</taxon>
        <taxon>Chromadorea</taxon>
        <taxon>Rhabditida</taxon>
        <taxon>Rhabditina</taxon>
        <taxon>Rhabditomorpha</taxon>
        <taxon>Strongyloidea</taxon>
        <taxon>Metastrongylidae</taxon>
        <taxon>Angiostrongylus</taxon>
    </lineage>
</organism>
<keyword evidence="1" id="KW-1185">Reference proteome</keyword>
<reference evidence="1" key="1">
    <citation type="submission" date="2012-09" db="EMBL/GenBank/DDBJ databases">
        <authorList>
            <person name="Martin A.A."/>
        </authorList>
    </citation>
    <scope>NUCLEOTIDE SEQUENCE</scope>
</reference>
<reference evidence="2" key="2">
    <citation type="submission" date="2017-02" db="UniProtKB">
        <authorList>
            <consortium name="WormBaseParasite"/>
        </authorList>
    </citation>
    <scope>IDENTIFICATION</scope>
</reference>
<evidence type="ECO:0000313" key="2">
    <source>
        <dbReference type="WBParaSite" id="ACAC_0000441901-mRNA-1"/>
    </source>
</evidence>
<accession>A0A0K0D2X4</accession>